<gene>
    <name evidence="2" type="ORF">H1P_2520006</name>
    <name evidence="3" type="ORF">H1P_2640006</name>
</gene>
<name>A0A563VSS1_9CYAN</name>
<feature type="domain" description="T6SS Phospholipase effector Tle1-like catalytic" evidence="1">
    <location>
        <begin position="2"/>
        <end position="321"/>
    </location>
</feature>
<evidence type="ECO:0000259" key="1">
    <source>
        <dbReference type="Pfam" id="PF09994"/>
    </source>
</evidence>
<dbReference type="EMBL" id="CAACVJ010000184">
    <property type="protein sequence ID" value="VEP14436.1"/>
    <property type="molecule type" value="Genomic_DNA"/>
</dbReference>
<evidence type="ECO:0000313" key="4">
    <source>
        <dbReference type="Proteomes" id="UP000320055"/>
    </source>
</evidence>
<accession>A0A563VSS1</accession>
<dbReference type="InterPro" id="IPR018712">
    <property type="entry name" value="Tle1-like_cat"/>
</dbReference>
<proteinExistence type="predicted"/>
<protein>
    <recommendedName>
        <fullName evidence="1">T6SS Phospholipase effector Tle1-like catalytic domain-containing protein</fullName>
    </recommendedName>
</protein>
<evidence type="ECO:0000313" key="3">
    <source>
        <dbReference type="EMBL" id="VEP14436.1"/>
    </source>
</evidence>
<organism evidence="3 4">
    <name type="scientific">Hyella patelloides LEGE 07179</name>
    <dbReference type="NCBI Taxonomy" id="945734"/>
    <lineage>
        <taxon>Bacteria</taxon>
        <taxon>Bacillati</taxon>
        <taxon>Cyanobacteriota</taxon>
        <taxon>Cyanophyceae</taxon>
        <taxon>Pleurocapsales</taxon>
        <taxon>Hyellaceae</taxon>
        <taxon>Hyella</taxon>
    </lineage>
</organism>
<dbReference type="EMBL" id="CAACVJ010000171">
    <property type="protein sequence ID" value="VEP14269.1"/>
    <property type="molecule type" value="Genomic_DNA"/>
</dbReference>
<dbReference type="RefSeq" id="WP_144872721.1">
    <property type="nucleotide sequence ID" value="NZ_LR213995.1"/>
</dbReference>
<dbReference type="OrthoDB" id="4378831at2"/>
<dbReference type="PANTHER" id="PTHR33840">
    <property type="match status" value="1"/>
</dbReference>
<dbReference type="Proteomes" id="UP000320055">
    <property type="component" value="Unassembled WGS sequence"/>
</dbReference>
<evidence type="ECO:0000313" key="2">
    <source>
        <dbReference type="EMBL" id="VEP14269.1"/>
    </source>
</evidence>
<keyword evidence="4" id="KW-1185">Reference proteome</keyword>
<sequence length="401" mass="46113">MKRLIVCCDGTWQSQDNKVATNVLKIAQVTKTKGEIKEEEENKLENEIHQAATIKGKDKNNDEQKQHIPQILYYDQGIGAVPDYDKNTQKNLIDKVVIYCKRSVYRPLKIFGGAFGLGIDEKIEDAYIFLCLNYEPGDEIYLFGFSRGAYTVRSLAGLISYCGLLQRPDINHTAEAYRIYRIKNESREQKAENFRKKYEIEKPHIKFLGCWDTVGALGIPNVIPWLPIDRIFQRNLRFHDNKLSSIIKNARHAIAIDEKRSAFEVTMMESEDGFKGTLEQMCFPGDHGCVGGGTDEMIELSDNCKVNTLDLSKAALEWMVGEAKKLDLDLDLNLVKYPPEKTENRNTTKPKGQEERDIIKFKDLNKDFHNSVKELWCNKNYRPKNLPESIPDQLNKYCQSK</sequence>
<dbReference type="PANTHER" id="PTHR33840:SF1">
    <property type="entry name" value="TLE1 PHOSPHOLIPASE DOMAIN-CONTAINING PROTEIN"/>
    <property type="match status" value="1"/>
</dbReference>
<reference evidence="3 4" key="1">
    <citation type="submission" date="2019-01" db="EMBL/GenBank/DDBJ databases">
        <authorList>
            <person name="Brito A."/>
        </authorList>
    </citation>
    <scope>NUCLEOTIDE SEQUENCE [LARGE SCALE GENOMIC DNA]</scope>
    <source>
        <strain evidence="3">1</strain>
    </source>
</reference>
<dbReference type="AlphaFoldDB" id="A0A563VSS1"/>
<dbReference type="Pfam" id="PF09994">
    <property type="entry name" value="T6SS_Tle1-like_cat"/>
    <property type="match status" value="1"/>
</dbReference>